<evidence type="ECO:0000256" key="3">
    <source>
        <dbReference type="ARBA" id="ARBA00023163"/>
    </source>
</evidence>
<feature type="DNA-binding region" description="H-T-H motif" evidence="4">
    <location>
        <begin position="37"/>
        <end position="56"/>
    </location>
</feature>
<dbReference type="PANTHER" id="PTHR30055:SF243">
    <property type="entry name" value="HTH-TYPE TRANSCRIPTIONAL REGULATOR RV1816"/>
    <property type="match status" value="1"/>
</dbReference>
<dbReference type="Proteomes" id="UP001218071">
    <property type="component" value="Chromosome"/>
</dbReference>
<accession>A0ABY7UHE2</accession>
<keyword evidence="2 4" id="KW-0238">DNA-binding</keyword>
<dbReference type="SUPFAM" id="SSF48498">
    <property type="entry name" value="Tetracyclin repressor-like, C-terminal domain"/>
    <property type="match status" value="1"/>
</dbReference>
<protein>
    <submittedName>
        <fullName evidence="6">HTH-type transcriptional regulator</fullName>
    </submittedName>
</protein>
<evidence type="ECO:0000256" key="2">
    <source>
        <dbReference type="ARBA" id="ARBA00023125"/>
    </source>
</evidence>
<keyword evidence="3" id="KW-0804">Transcription</keyword>
<dbReference type="Gene3D" id="1.10.357.10">
    <property type="entry name" value="Tetracycline Repressor, domain 2"/>
    <property type="match status" value="1"/>
</dbReference>
<feature type="domain" description="HTH tetR-type" evidence="5">
    <location>
        <begin position="14"/>
        <end position="74"/>
    </location>
</feature>
<dbReference type="InterPro" id="IPR001647">
    <property type="entry name" value="HTH_TetR"/>
</dbReference>
<dbReference type="PANTHER" id="PTHR30055">
    <property type="entry name" value="HTH-TYPE TRANSCRIPTIONAL REGULATOR RUTR"/>
    <property type="match status" value="1"/>
</dbReference>
<reference evidence="6 7" key="1">
    <citation type="submission" date="2020-10" db="EMBL/GenBank/DDBJ databases">
        <title>Complete genome sequence of Corynebacterium jeddahense DSM 45997, type strain of Corynebacterium jeddahense.</title>
        <authorList>
            <person name="Busche T."/>
            <person name="Kalinowski J."/>
            <person name="Ruckert C."/>
        </authorList>
    </citation>
    <scope>NUCLEOTIDE SEQUENCE [LARGE SCALE GENOMIC DNA]</scope>
    <source>
        <strain evidence="6 7">DSM 45997</strain>
    </source>
</reference>
<proteinExistence type="predicted"/>
<evidence type="ECO:0000313" key="6">
    <source>
        <dbReference type="EMBL" id="WCZ38126.1"/>
    </source>
</evidence>
<sequence length="233" mass="24790">MTVEKLGPRALARIQTEKRIEQLAFSRLDEGGVEAVNLRAVARDLGVSPSALYRYIPDRDGLLTTLIAASYTQLADAVESELDALAEETAAIDRCRVLAMAMRQWALVYPQRWALIYGSPVANFHAPAEVTGAAGTRVIGLLGGLLQDARPGGTAGARGDVLTEDLDAIGRDEAPGLSSDVVELGMDLWVTIVGLISAEVFGHFGSGTLRDPGEFFLRSVARALRGIFDGVPG</sequence>
<dbReference type="InterPro" id="IPR009057">
    <property type="entry name" value="Homeodomain-like_sf"/>
</dbReference>
<evidence type="ECO:0000313" key="7">
    <source>
        <dbReference type="Proteomes" id="UP001218071"/>
    </source>
</evidence>
<organism evidence="6 7">
    <name type="scientific">Corynebacterium jeddahense</name>
    <dbReference type="NCBI Taxonomy" id="1414719"/>
    <lineage>
        <taxon>Bacteria</taxon>
        <taxon>Bacillati</taxon>
        <taxon>Actinomycetota</taxon>
        <taxon>Actinomycetes</taxon>
        <taxon>Mycobacteriales</taxon>
        <taxon>Corynebacteriaceae</taxon>
        <taxon>Corynebacterium</taxon>
    </lineage>
</organism>
<dbReference type="InterPro" id="IPR050109">
    <property type="entry name" value="HTH-type_TetR-like_transc_reg"/>
</dbReference>
<keyword evidence="1" id="KW-0805">Transcription regulation</keyword>
<dbReference type="EMBL" id="CP063194">
    <property type="protein sequence ID" value="WCZ38126.1"/>
    <property type="molecule type" value="Genomic_DNA"/>
</dbReference>
<dbReference type="Pfam" id="PF13305">
    <property type="entry name" value="TetR_C_33"/>
    <property type="match status" value="1"/>
</dbReference>
<dbReference type="InterPro" id="IPR036271">
    <property type="entry name" value="Tet_transcr_reg_TetR-rel_C_sf"/>
</dbReference>
<dbReference type="RefSeq" id="WP_042407149.1">
    <property type="nucleotide sequence ID" value="NZ_CBYN010000050.1"/>
</dbReference>
<evidence type="ECO:0000259" key="5">
    <source>
        <dbReference type="PROSITE" id="PS50977"/>
    </source>
</evidence>
<dbReference type="PROSITE" id="PS50977">
    <property type="entry name" value="HTH_TETR_2"/>
    <property type="match status" value="1"/>
</dbReference>
<dbReference type="Pfam" id="PF00440">
    <property type="entry name" value="TetR_N"/>
    <property type="match status" value="1"/>
</dbReference>
<evidence type="ECO:0000256" key="4">
    <source>
        <dbReference type="PROSITE-ProRule" id="PRU00335"/>
    </source>
</evidence>
<dbReference type="InterPro" id="IPR025996">
    <property type="entry name" value="MT1864/Rv1816-like_C"/>
</dbReference>
<gene>
    <name evidence="6" type="ORF">CJEDD_02515</name>
</gene>
<keyword evidence="7" id="KW-1185">Reference proteome</keyword>
<name>A0ABY7UHE2_9CORY</name>
<dbReference type="SUPFAM" id="SSF46689">
    <property type="entry name" value="Homeodomain-like"/>
    <property type="match status" value="1"/>
</dbReference>
<evidence type="ECO:0000256" key="1">
    <source>
        <dbReference type="ARBA" id="ARBA00023015"/>
    </source>
</evidence>